<protein>
    <recommendedName>
        <fullName evidence="7">NACHT domain-containing protein</fullName>
    </recommendedName>
</protein>
<feature type="signal peptide" evidence="2">
    <location>
        <begin position="1"/>
        <end position="26"/>
    </location>
</feature>
<feature type="domain" description="Nephrocystin 3-like N-terminal" evidence="4">
    <location>
        <begin position="358"/>
        <end position="523"/>
    </location>
</feature>
<dbReference type="SUPFAM" id="SSF52540">
    <property type="entry name" value="P-loop containing nucleoside triphosphate hydrolases"/>
    <property type="match status" value="1"/>
</dbReference>
<dbReference type="InterPro" id="IPR000845">
    <property type="entry name" value="Nucleoside_phosphorylase_d"/>
</dbReference>
<accession>A0ABR4G2Y3</accession>
<organism evidence="5 6">
    <name type="scientific">Aspergillus keveii</name>
    <dbReference type="NCBI Taxonomy" id="714993"/>
    <lineage>
        <taxon>Eukaryota</taxon>
        <taxon>Fungi</taxon>
        <taxon>Dikarya</taxon>
        <taxon>Ascomycota</taxon>
        <taxon>Pezizomycotina</taxon>
        <taxon>Eurotiomycetes</taxon>
        <taxon>Eurotiomycetidae</taxon>
        <taxon>Eurotiales</taxon>
        <taxon>Aspergillaceae</taxon>
        <taxon>Aspergillus</taxon>
        <taxon>Aspergillus subgen. Nidulantes</taxon>
    </lineage>
</organism>
<sequence>MSPWTRDDYTAVWICALPLELAAACAMLDERHDPLPLDPDSRDTNNYVLGRVGSHNTVVACLPYGVTGTVSAARVVNQMLATFKRIKFGLMIGIGGGAPSDRHDIRLGDVVVGSPTGLFGGVVQYDFGKTVQRGRFQRTGMLNKPPEVLLTALSNLQARHLMEGHRVERTLAEMVRKYPPMSFQYARPTTDNLYRADYEHPEGQPTCVSCNSAQLVPRAPRPSGISQLCIHYGLIASGDQVVKHGRMRDQLREELDVLCFEMEAAGLVDSLPCLVIRGISDYADSHKNDVWQGYAAAAAAAYAKELMHVIPVAVIEKQSVRVGLDSSTSDIRFKVQQWLSPASFKDDLYNHQKDYMDGSCDWALERPEIMSFLSPPGKSEVLNIRGAPGIGKSTLTAFLIRRLIDAGHSVLYFFCKDTEGGKSKPYQALRTIVSQILAADDGQNLVSWLEKIRLQSGQRHAESFATLHDLLCHALYTVPVSGRTLFLVVDALDECDNGRLLASTLSSALNASKRPFKLLLTSREEPDLLEFFHQYKERTSEAKLAVLNELTILPSTIQQSVVAYVKQRVAHFQHIRATPLGQEVFNNVSAASDGSWLYAKLILDEIERLPSPASIARHLKNIPTGLVQLYHTIFSTVEKSLSPAELYLAQQLFIWIDMKDFVLVGRNALDRDVLDIVFQAANSGDEVFDSIGLARKLCSPLITLKSNLESDDTETSVTISFVHHTAMQFVRQSIVRNGSSSMSIPAILKPQPLKALHRASTAIWYFKMSEQCTFLLSELAANPYSQTTLHPGGYFEMAYALWGAFYLKHLPENLDDDDDDDLQQASALCAQLTEFLLSASCLRWVELAIIINYRWGYVNLFSNVKKALRAAEAALKPRVSRFDEQRGNTPAFRMFSVVRREFFADFAHVISCTGPALDDERPVAVNMPDGFESRPLAMNLMRLGNKWAHLYER</sequence>
<evidence type="ECO:0000313" key="5">
    <source>
        <dbReference type="EMBL" id="KAL2793383.1"/>
    </source>
</evidence>
<evidence type="ECO:0008006" key="7">
    <source>
        <dbReference type="Google" id="ProtNLM"/>
    </source>
</evidence>
<dbReference type="InterPro" id="IPR027417">
    <property type="entry name" value="P-loop_NTPase"/>
</dbReference>
<dbReference type="Pfam" id="PF01048">
    <property type="entry name" value="PNP_UDP_1"/>
    <property type="match status" value="1"/>
</dbReference>
<name>A0ABR4G2Y3_9EURO</name>
<keyword evidence="2" id="KW-0732">Signal</keyword>
<evidence type="ECO:0000256" key="2">
    <source>
        <dbReference type="SAM" id="SignalP"/>
    </source>
</evidence>
<keyword evidence="6" id="KW-1185">Reference proteome</keyword>
<feature type="chain" id="PRO_5045871193" description="NACHT domain-containing protein" evidence="2">
    <location>
        <begin position="27"/>
        <end position="953"/>
    </location>
</feature>
<keyword evidence="1" id="KW-0677">Repeat</keyword>
<dbReference type="Pfam" id="PF24883">
    <property type="entry name" value="NPHP3_N"/>
    <property type="match status" value="1"/>
</dbReference>
<feature type="domain" description="Nucleoside phosphorylase" evidence="3">
    <location>
        <begin position="13"/>
        <end position="300"/>
    </location>
</feature>
<evidence type="ECO:0000259" key="4">
    <source>
        <dbReference type="Pfam" id="PF24883"/>
    </source>
</evidence>
<dbReference type="PANTHER" id="PTHR46082">
    <property type="entry name" value="ATP/GTP-BINDING PROTEIN-RELATED"/>
    <property type="match status" value="1"/>
</dbReference>
<dbReference type="Gene3D" id="3.40.50.300">
    <property type="entry name" value="P-loop containing nucleotide triphosphate hydrolases"/>
    <property type="match status" value="1"/>
</dbReference>
<evidence type="ECO:0000313" key="6">
    <source>
        <dbReference type="Proteomes" id="UP001610563"/>
    </source>
</evidence>
<dbReference type="SUPFAM" id="SSF53167">
    <property type="entry name" value="Purine and uridine phosphorylases"/>
    <property type="match status" value="1"/>
</dbReference>
<reference evidence="5 6" key="1">
    <citation type="submission" date="2024-07" db="EMBL/GenBank/DDBJ databases">
        <title>Section-level genome sequencing and comparative genomics of Aspergillus sections Usti and Cavernicolus.</title>
        <authorList>
            <consortium name="Lawrence Berkeley National Laboratory"/>
            <person name="Nybo J.L."/>
            <person name="Vesth T.C."/>
            <person name="Theobald S."/>
            <person name="Frisvad J.C."/>
            <person name="Larsen T.O."/>
            <person name="Kjaerboelling I."/>
            <person name="Rothschild-Mancinelli K."/>
            <person name="Lyhne E.K."/>
            <person name="Kogle M.E."/>
            <person name="Barry K."/>
            <person name="Clum A."/>
            <person name="Na H."/>
            <person name="Ledsgaard L."/>
            <person name="Lin J."/>
            <person name="Lipzen A."/>
            <person name="Kuo A."/>
            <person name="Riley R."/>
            <person name="Mondo S."/>
            <person name="Labutti K."/>
            <person name="Haridas S."/>
            <person name="Pangalinan J."/>
            <person name="Salamov A.A."/>
            <person name="Simmons B.A."/>
            <person name="Magnuson J.K."/>
            <person name="Chen J."/>
            <person name="Drula E."/>
            <person name="Henrissat B."/>
            <person name="Wiebenga A."/>
            <person name="Lubbers R.J."/>
            <person name="Gomes A.C."/>
            <person name="Makela M.R."/>
            <person name="Stajich J."/>
            <person name="Grigoriev I.V."/>
            <person name="Mortensen U.H."/>
            <person name="De Vries R.P."/>
            <person name="Baker S.E."/>
            <person name="Andersen M.R."/>
        </authorList>
    </citation>
    <scope>NUCLEOTIDE SEQUENCE [LARGE SCALE GENOMIC DNA]</scope>
    <source>
        <strain evidence="5 6">CBS 209.92</strain>
    </source>
</reference>
<dbReference type="InterPro" id="IPR035994">
    <property type="entry name" value="Nucleoside_phosphorylase_sf"/>
</dbReference>
<dbReference type="PANTHER" id="PTHR46082:SF11">
    <property type="entry name" value="AAA+ ATPASE DOMAIN-CONTAINING PROTEIN-RELATED"/>
    <property type="match status" value="1"/>
</dbReference>
<dbReference type="InterPro" id="IPR056884">
    <property type="entry name" value="NPHP3-like_N"/>
</dbReference>
<dbReference type="EMBL" id="JBFTWV010000058">
    <property type="protein sequence ID" value="KAL2793383.1"/>
    <property type="molecule type" value="Genomic_DNA"/>
</dbReference>
<comment type="caution">
    <text evidence="5">The sequence shown here is derived from an EMBL/GenBank/DDBJ whole genome shotgun (WGS) entry which is preliminary data.</text>
</comment>
<dbReference type="Proteomes" id="UP001610563">
    <property type="component" value="Unassembled WGS sequence"/>
</dbReference>
<evidence type="ECO:0000256" key="1">
    <source>
        <dbReference type="ARBA" id="ARBA00022737"/>
    </source>
</evidence>
<dbReference type="Gene3D" id="3.40.50.1580">
    <property type="entry name" value="Nucleoside phosphorylase domain"/>
    <property type="match status" value="1"/>
</dbReference>
<proteinExistence type="predicted"/>
<evidence type="ECO:0000259" key="3">
    <source>
        <dbReference type="Pfam" id="PF01048"/>
    </source>
</evidence>
<gene>
    <name evidence="5" type="ORF">BJX66DRAFT_338843</name>
</gene>
<dbReference type="InterPro" id="IPR053137">
    <property type="entry name" value="NLR-like"/>
</dbReference>